<dbReference type="PANTHER" id="PTHR43764:SF1">
    <property type="entry name" value="MOLYBDOPTERIN MOLYBDOTRANSFERASE"/>
    <property type="match status" value="1"/>
</dbReference>
<dbReference type="PANTHER" id="PTHR43764">
    <property type="entry name" value="MOLYBDENUM COFACTOR BIOSYNTHESIS"/>
    <property type="match status" value="1"/>
</dbReference>
<evidence type="ECO:0000259" key="4">
    <source>
        <dbReference type="SMART" id="SM00852"/>
    </source>
</evidence>
<protein>
    <recommendedName>
        <fullName evidence="4">MoaB/Mog domain-containing protein</fullName>
    </recommendedName>
</protein>
<evidence type="ECO:0000313" key="5">
    <source>
        <dbReference type="EMBL" id="GAF78227.1"/>
    </source>
</evidence>
<dbReference type="SMART" id="SM00852">
    <property type="entry name" value="MoCF_biosynth"/>
    <property type="match status" value="1"/>
</dbReference>
<dbReference type="InterPro" id="IPR008284">
    <property type="entry name" value="MoCF_biosynth_CS"/>
</dbReference>
<dbReference type="Gene3D" id="3.40.980.10">
    <property type="entry name" value="MoaB/Mog-like domain"/>
    <property type="match status" value="1"/>
</dbReference>
<name>X0SQQ8_9ZZZZ</name>
<reference evidence="5" key="1">
    <citation type="journal article" date="2014" name="Front. Microbiol.">
        <title>High frequency of phylogenetically diverse reductive dehalogenase-homologous genes in deep subseafloor sedimentary metagenomes.</title>
        <authorList>
            <person name="Kawai M."/>
            <person name="Futagami T."/>
            <person name="Toyoda A."/>
            <person name="Takaki Y."/>
            <person name="Nishi S."/>
            <person name="Hori S."/>
            <person name="Arai W."/>
            <person name="Tsubouchi T."/>
            <person name="Morono Y."/>
            <person name="Uchiyama I."/>
            <person name="Ito T."/>
            <person name="Fujiyama A."/>
            <person name="Inagaki F."/>
            <person name="Takami H."/>
        </authorList>
    </citation>
    <scope>NUCLEOTIDE SEQUENCE</scope>
    <source>
        <strain evidence="5">Expedition CK06-06</strain>
    </source>
</reference>
<dbReference type="InterPro" id="IPR036425">
    <property type="entry name" value="MoaB/Mog-like_dom_sf"/>
</dbReference>
<dbReference type="NCBIfam" id="TIGR00177">
    <property type="entry name" value="molyb_syn"/>
    <property type="match status" value="1"/>
</dbReference>
<comment type="similarity">
    <text evidence="2">Belongs to the MoaB/Mog family.</text>
</comment>
<comment type="caution">
    <text evidence="5">The sequence shown here is derived from an EMBL/GenBank/DDBJ whole genome shotgun (WGS) entry which is preliminary data.</text>
</comment>
<dbReference type="CDD" id="cd00886">
    <property type="entry name" value="MogA_MoaB"/>
    <property type="match status" value="1"/>
</dbReference>
<organism evidence="5">
    <name type="scientific">marine sediment metagenome</name>
    <dbReference type="NCBI Taxonomy" id="412755"/>
    <lineage>
        <taxon>unclassified sequences</taxon>
        <taxon>metagenomes</taxon>
        <taxon>ecological metagenomes</taxon>
    </lineage>
</organism>
<keyword evidence="3" id="KW-0501">Molybdenum cofactor biosynthesis</keyword>
<dbReference type="AlphaFoldDB" id="X0SQQ8"/>
<sequence>MIKVGILTISDKGSRGEREDLSGKVIEEIVKKINGEVKYYQIVPDEKDIIQEELIKAVDKLHLDLILTTGGTGLGKRDVTPEATSAIIEKEVPGISEIIRSESFKKINRAILSRGMAGIRKESLIINLPGSPKGVKESLEIILEALPHG</sequence>
<evidence type="ECO:0000256" key="3">
    <source>
        <dbReference type="ARBA" id="ARBA00023150"/>
    </source>
</evidence>
<dbReference type="InterPro" id="IPR012245">
    <property type="entry name" value="MoaB"/>
</dbReference>
<dbReference type="NCBIfam" id="NF006932">
    <property type="entry name" value="PRK09417.1"/>
    <property type="match status" value="1"/>
</dbReference>
<dbReference type="Pfam" id="PF00994">
    <property type="entry name" value="MoCF_biosynth"/>
    <property type="match status" value="1"/>
</dbReference>
<accession>X0SQQ8</accession>
<dbReference type="SUPFAM" id="SSF53218">
    <property type="entry name" value="Molybdenum cofactor biosynthesis proteins"/>
    <property type="match status" value="1"/>
</dbReference>
<dbReference type="PIRSF" id="PIRSF006443">
    <property type="entry name" value="MoaB"/>
    <property type="match status" value="1"/>
</dbReference>
<dbReference type="EMBL" id="BARS01008397">
    <property type="protein sequence ID" value="GAF78227.1"/>
    <property type="molecule type" value="Genomic_DNA"/>
</dbReference>
<proteinExistence type="inferred from homology"/>
<evidence type="ECO:0000256" key="1">
    <source>
        <dbReference type="ARBA" id="ARBA00005046"/>
    </source>
</evidence>
<evidence type="ECO:0000256" key="2">
    <source>
        <dbReference type="ARBA" id="ARBA00006112"/>
    </source>
</evidence>
<dbReference type="GO" id="GO:0006777">
    <property type="term" value="P:Mo-molybdopterin cofactor biosynthetic process"/>
    <property type="evidence" value="ECO:0007669"/>
    <property type="project" value="UniProtKB-KW"/>
</dbReference>
<gene>
    <name evidence="5" type="ORF">S01H1_16025</name>
</gene>
<feature type="non-terminal residue" evidence="5">
    <location>
        <position position="149"/>
    </location>
</feature>
<comment type="pathway">
    <text evidence="1">Cofactor biosynthesis; molybdopterin biosynthesis.</text>
</comment>
<dbReference type="InterPro" id="IPR051920">
    <property type="entry name" value="MPT_Adenylyltrnsfr/MoaC-Rel"/>
</dbReference>
<feature type="domain" description="MoaB/Mog" evidence="4">
    <location>
        <begin position="5"/>
        <end position="149"/>
    </location>
</feature>
<dbReference type="PROSITE" id="PS01078">
    <property type="entry name" value="MOCF_BIOSYNTHESIS_1"/>
    <property type="match status" value="1"/>
</dbReference>
<dbReference type="InterPro" id="IPR001453">
    <property type="entry name" value="MoaB/Mog_dom"/>
</dbReference>